<accession>A0A2N0NI45</accession>
<dbReference type="EMBL" id="LLXJ01006394">
    <property type="protein sequence ID" value="PKB94245.1"/>
    <property type="molecule type" value="Genomic_DNA"/>
</dbReference>
<dbReference type="Proteomes" id="UP000232722">
    <property type="component" value="Unassembled WGS sequence"/>
</dbReference>
<dbReference type="PANTHER" id="PTHR46579:SF1">
    <property type="entry name" value="F5_8 TYPE C DOMAIN-CONTAINING PROTEIN"/>
    <property type="match status" value="1"/>
</dbReference>
<evidence type="ECO:0000313" key="1">
    <source>
        <dbReference type="EMBL" id="PKB94245.1"/>
    </source>
</evidence>
<evidence type="ECO:0008006" key="3">
    <source>
        <dbReference type="Google" id="ProtNLM"/>
    </source>
</evidence>
<protein>
    <recommendedName>
        <fullName evidence="3">Transposase domain-containing protein</fullName>
    </recommendedName>
</protein>
<dbReference type="AlphaFoldDB" id="A0A2N0NI45"/>
<gene>
    <name evidence="1" type="ORF">RhiirA5_439224</name>
</gene>
<name>A0A2N0NI45_9GLOM</name>
<sequence length="142" mass="16770">MDEFQIPSDLGRIPGKFIVERDSPILWPISDGIFFTIYSTVSLWKYLSDVDRRILTHFIRVCSILVNQILESNLVDEIHRSLYIKIVKLIENYHSRNKITLNLHFSLHLRDCSSNYRPLYVFWCFSFECMNDILGRESLGIP</sequence>
<comment type="caution">
    <text evidence="1">The sequence shown here is derived from an EMBL/GenBank/DDBJ whole genome shotgun (WGS) entry which is preliminary data.</text>
</comment>
<organism evidence="1 2">
    <name type="scientific">Rhizophagus irregularis</name>
    <dbReference type="NCBI Taxonomy" id="588596"/>
    <lineage>
        <taxon>Eukaryota</taxon>
        <taxon>Fungi</taxon>
        <taxon>Fungi incertae sedis</taxon>
        <taxon>Mucoromycota</taxon>
        <taxon>Glomeromycotina</taxon>
        <taxon>Glomeromycetes</taxon>
        <taxon>Glomerales</taxon>
        <taxon>Glomeraceae</taxon>
        <taxon>Rhizophagus</taxon>
    </lineage>
</organism>
<dbReference type="PANTHER" id="PTHR46579">
    <property type="entry name" value="F5/8 TYPE C DOMAIN-CONTAINING PROTEIN-RELATED"/>
    <property type="match status" value="1"/>
</dbReference>
<reference evidence="1 2" key="1">
    <citation type="submission" date="2016-04" db="EMBL/GenBank/DDBJ databases">
        <title>Genome analyses suggest a sexual origin of heterokaryosis in a supposedly ancient asexual fungus.</title>
        <authorList>
            <person name="Ropars J."/>
            <person name="Sedzielewska K."/>
            <person name="Noel J."/>
            <person name="Charron P."/>
            <person name="Farinelli L."/>
            <person name="Marton T."/>
            <person name="Kruger M."/>
            <person name="Pelin A."/>
            <person name="Brachmann A."/>
            <person name="Corradi N."/>
        </authorList>
    </citation>
    <scope>NUCLEOTIDE SEQUENCE [LARGE SCALE GENOMIC DNA]</scope>
    <source>
        <strain evidence="1 2">A5</strain>
    </source>
</reference>
<reference evidence="1 2" key="2">
    <citation type="submission" date="2017-09" db="EMBL/GenBank/DDBJ databases">
        <title>Extensive intraspecific genome diversity in a model arbuscular mycorrhizal fungus.</title>
        <authorList>
            <person name="Chen E.C."/>
            <person name="Morin E."/>
            <person name="Beaudet D."/>
            <person name="Noel J."/>
            <person name="Ndikumana S."/>
            <person name="Charron P."/>
            <person name="St-Onge C."/>
            <person name="Giorgi J."/>
            <person name="Grigoriev I.V."/>
            <person name="Roux C."/>
            <person name="Martin F.M."/>
            <person name="Corradi N."/>
        </authorList>
    </citation>
    <scope>NUCLEOTIDE SEQUENCE [LARGE SCALE GENOMIC DNA]</scope>
    <source>
        <strain evidence="1 2">A5</strain>
    </source>
</reference>
<evidence type="ECO:0000313" key="2">
    <source>
        <dbReference type="Proteomes" id="UP000232722"/>
    </source>
</evidence>
<proteinExistence type="predicted"/>